<gene>
    <name evidence="2" type="ORF">A2363_05115</name>
</gene>
<comment type="caution">
    <text evidence="2">The sequence shown here is derived from an EMBL/GenBank/DDBJ whole genome shotgun (WGS) entry which is preliminary data.</text>
</comment>
<protein>
    <submittedName>
        <fullName evidence="2">Uncharacterized protein</fullName>
    </submittedName>
</protein>
<organism evidence="2 3">
    <name type="scientific">Candidatus Gottesmanbacteria bacterium RIFOXYB1_FULL_47_11</name>
    <dbReference type="NCBI Taxonomy" id="1798401"/>
    <lineage>
        <taxon>Bacteria</taxon>
        <taxon>Candidatus Gottesmaniibacteriota</taxon>
    </lineage>
</organism>
<dbReference type="AlphaFoldDB" id="A0A1F6BFA0"/>
<keyword evidence="1" id="KW-1133">Transmembrane helix</keyword>
<evidence type="ECO:0000313" key="3">
    <source>
        <dbReference type="Proteomes" id="UP000176186"/>
    </source>
</evidence>
<accession>A0A1F6BFA0</accession>
<sequence>MLKEKEMEICEFLNEFWWTVILLVGIALVAIHKDINDIKMAKKSGWKEEKIMPLGHDPD</sequence>
<keyword evidence="1" id="KW-0812">Transmembrane</keyword>
<evidence type="ECO:0000256" key="1">
    <source>
        <dbReference type="SAM" id="Phobius"/>
    </source>
</evidence>
<dbReference type="Proteomes" id="UP000176186">
    <property type="component" value="Unassembled WGS sequence"/>
</dbReference>
<reference evidence="2 3" key="1">
    <citation type="journal article" date="2016" name="Nat. Commun.">
        <title>Thousands of microbial genomes shed light on interconnected biogeochemical processes in an aquifer system.</title>
        <authorList>
            <person name="Anantharaman K."/>
            <person name="Brown C.T."/>
            <person name="Hug L.A."/>
            <person name="Sharon I."/>
            <person name="Castelle C.J."/>
            <person name="Probst A.J."/>
            <person name="Thomas B.C."/>
            <person name="Singh A."/>
            <person name="Wilkins M.J."/>
            <person name="Karaoz U."/>
            <person name="Brodie E.L."/>
            <person name="Williams K.H."/>
            <person name="Hubbard S.S."/>
            <person name="Banfield J.F."/>
        </authorList>
    </citation>
    <scope>NUCLEOTIDE SEQUENCE [LARGE SCALE GENOMIC DNA]</scope>
</reference>
<feature type="transmembrane region" description="Helical" evidence="1">
    <location>
        <begin position="16"/>
        <end position="35"/>
    </location>
</feature>
<proteinExistence type="predicted"/>
<dbReference type="STRING" id="1798401.A2363_05115"/>
<name>A0A1F6BFA0_9BACT</name>
<evidence type="ECO:0000313" key="2">
    <source>
        <dbReference type="EMBL" id="OGG35621.1"/>
    </source>
</evidence>
<dbReference type="EMBL" id="MFKE01000011">
    <property type="protein sequence ID" value="OGG35621.1"/>
    <property type="molecule type" value="Genomic_DNA"/>
</dbReference>
<keyword evidence="1" id="KW-0472">Membrane</keyword>